<evidence type="ECO:0008006" key="4">
    <source>
        <dbReference type="Google" id="ProtNLM"/>
    </source>
</evidence>
<dbReference type="PANTHER" id="PTHR47160:SF10">
    <property type="entry name" value="MULE TRANSPOSASE DOMAIN-CONTAINING PROTEIN"/>
    <property type="match status" value="1"/>
</dbReference>
<evidence type="ECO:0000313" key="2">
    <source>
        <dbReference type="EMBL" id="KAK4030312.1"/>
    </source>
</evidence>
<evidence type="ECO:0000313" key="3">
    <source>
        <dbReference type="Proteomes" id="UP001234178"/>
    </source>
</evidence>
<evidence type="ECO:0000256" key="1">
    <source>
        <dbReference type="SAM" id="MobiDB-lite"/>
    </source>
</evidence>
<feature type="region of interest" description="Disordered" evidence="1">
    <location>
        <begin position="278"/>
        <end position="302"/>
    </location>
</feature>
<accession>A0ABR0AYW0</accession>
<feature type="region of interest" description="Disordered" evidence="1">
    <location>
        <begin position="408"/>
        <end position="484"/>
    </location>
</feature>
<name>A0ABR0AYW0_9CRUS</name>
<comment type="caution">
    <text evidence="2">The sequence shown here is derived from an EMBL/GenBank/DDBJ whole genome shotgun (WGS) entry which is preliminary data.</text>
</comment>
<feature type="compositionally biased region" description="Pro residues" evidence="1">
    <location>
        <begin position="409"/>
        <end position="434"/>
    </location>
</feature>
<feature type="region of interest" description="Disordered" evidence="1">
    <location>
        <begin position="342"/>
        <end position="370"/>
    </location>
</feature>
<dbReference type="PANTHER" id="PTHR47160">
    <property type="entry name" value="PUTATIVE-RELATED"/>
    <property type="match status" value="1"/>
</dbReference>
<gene>
    <name evidence="2" type="ORF">OUZ56_023318</name>
</gene>
<dbReference type="Proteomes" id="UP001234178">
    <property type="component" value="Unassembled WGS sequence"/>
</dbReference>
<sequence>MGRQGPKRILEMACSVHLEARIALSPALERRIQREKRSNQPLPLVSIDDMMESMEFHPVFKETIRGDLFFHGTVRSDEDDDVPGVGLIFVSLLLLGQLGEATSMHLDGTFHRPVIFTLRFEDRFPEKPIAIYDIVTDFELALMGAVSDVMDVESRGCWFHYGQAIIRKSGMLHLNRNYRRRGCEKINEGFEDIRRSHRRHLALESRETNQAMNSLYTYWTGYWLGTVTPERFSCHGKENRTNYFVESWHRWFNKRCVHSHLNVWDFLDELKEAEESESRDFLTAENGDPIGRGSTPAQREKNRKIARNSSLLEDGYLTIREFLERTRKTFSVPLPADDEAVEDELNAEEAPEDIQGDVSNGDIPDIPYGRGRQRFRAGVRLTDRQRRAIEQQHGITVVKFWKICLRGMKPPPPPPGPPTPGSPPPHPVTPPTRPDTPLFSLCPVTPVVSPFRPEAPEIPPAPVTPDTNSPADSENSFSLDDSMA</sequence>
<feature type="compositionally biased region" description="Polar residues" evidence="1">
    <location>
        <begin position="465"/>
        <end position="484"/>
    </location>
</feature>
<organism evidence="2 3">
    <name type="scientific">Daphnia magna</name>
    <dbReference type="NCBI Taxonomy" id="35525"/>
    <lineage>
        <taxon>Eukaryota</taxon>
        <taxon>Metazoa</taxon>
        <taxon>Ecdysozoa</taxon>
        <taxon>Arthropoda</taxon>
        <taxon>Crustacea</taxon>
        <taxon>Branchiopoda</taxon>
        <taxon>Diplostraca</taxon>
        <taxon>Cladocera</taxon>
        <taxon>Anomopoda</taxon>
        <taxon>Daphniidae</taxon>
        <taxon>Daphnia</taxon>
    </lineage>
</organism>
<feature type="compositionally biased region" description="Acidic residues" evidence="1">
    <location>
        <begin position="342"/>
        <end position="355"/>
    </location>
</feature>
<dbReference type="EMBL" id="JAOYFB010000039">
    <property type="protein sequence ID" value="KAK4030312.1"/>
    <property type="molecule type" value="Genomic_DNA"/>
</dbReference>
<keyword evidence="3" id="KW-1185">Reference proteome</keyword>
<reference evidence="2 3" key="1">
    <citation type="journal article" date="2023" name="Nucleic Acids Res.">
        <title>The hologenome of Daphnia magna reveals possible DNA methylation and microbiome-mediated evolution of the host genome.</title>
        <authorList>
            <person name="Chaturvedi A."/>
            <person name="Li X."/>
            <person name="Dhandapani V."/>
            <person name="Marshall H."/>
            <person name="Kissane S."/>
            <person name="Cuenca-Cambronero M."/>
            <person name="Asole G."/>
            <person name="Calvet F."/>
            <person name="Ruiz-Romero M."/>
            <person name="Marangio P."/>
            <person name="Guigo R."/>
            <person name="Rago D."/>
            <person name="Mirbahai L."/>
            <person name="Eastwood N."/>
            <person name="Colbourne J.K."/>
            <person name="Zhou J."/>
            <person name="Mallon E."/>
            <person name="Orsini L."/>
        </authorList>
    </citation>
    <scope>NUCLEOTIDE SEQUENCE [LARGE SCALE GENOMIC DNA]</scope>
    <source>
        <strain evidence="2">LRV0_1</strain>
    </source>
</reference>
<protein>
    <recommendedName>
        <fullName evidence="4">MULE transposase domain-containing protein</fullName>
    </recommendedName>
</protein>
<proteinExistence type="predicted"/>